<organism evidence="3 4">
    <name type="scientific">Fusibacter bizertensis</name>
    <dbReference type="NCBI Taxonomy" id="1488331"/>
    <lineage>
        <taxon>Bacteria</taxon>
        <taxon>Bacillati</taxon>
        <taxon>Bacillota</taxon>
        <taxon>Clostridia</taxon>
        <taxon>Eubacteriales</taxon>
        <taxon>Eubacteriales Family XII. Incertae Sedis</taxon>
        <taxon>Fusibacter</taxon>
    </lineage>
</organism>
<dbReference type="Proteomes" id="UP001158045">
    <property type="component" value="Unassembled WGS sequence"/>
</dbReference>
<sequence>MLQEANKCLLCKNAKCQEGCPINTPIPEVIKLYKSGDIMKAGELLFQNNPLSLICSMVCVHEDQCKGNCILNKKGDPVAFHKIETEISKVYFQENKLLPSNRNKGKVAIIGGGPAGITISFILSQKGYDVTLFEAHSKIGGVLRYGIPEYRLPNDMVDLVEEKLIESGVRIRPNTLIGPVITLDRLFLDGYKAAFIGTGVWNPKPLTIKGETLGNVHYAIDYLKSPETYRLGESVAVIGAGNVALDAARSAIRGGASKVTIVYRKGFSEMPATDQEIKEALDDGISFELYKYPIEIKDDGIFVGLTDSEMDKMSFIHADSTIIAISQTARNNIVRSTTELNTSQMGLLITDRDGRTTKPGTFASGDVVTGAKTVVEAIAHAKVVAGTIDTYCQTLDTCVLEFSDNCDAPECMESVVQNCRENWLVFED</sequence>
<dbReference type="Gene3D" id="3.50.50.60">
    <property type="entry name" value="FAD/NAD(P)-binding domain"/>
    <property type="match status" value="2"/>
</dbReference>
<evidence type="ECO:0000259" key="2">
    <source>
        <dbReference type="Pfam" id="PF14691"/>
    </source>
</evidence>
<dbReference type="PRINTS" id="PR00469">
    <property type="entry name" value="PNDRDTASEII"/>
</dbReference>
<keyword evidence="4" id="KW-1185">Reference proteome</keyword>
<feature type="domain" description="FAD/NAD(P)-binding" evidence="1">
    <location>
        <begin position="106"/>
        <end position="381"/>
    </location>
</feature>
<dbReference type="RefSeq" id="WP_281094125.1">
    <property type="nucleotide sequence ID" value="NZ_JARYZI010000005.1"/>
</dbReference>
<dbReference type="SUPFAM" id="SSF46548">
    <property type="entry name" value="alpha-helical ferredoxin"/>
    <property type="match status" value="1"/>
</dbReference>
<dbReference type="Pfam" id="PF07992">
    <property type="entry name" value="Pyr_redox_2"/>
    <property type="match status" value="1"/>
</dbReference>
<dbReference type="InterPro" id="IPR023753">
    <property type="entry name" value="FAD/NAD-binding_dom"/>
</dbReference>
<proteinExistence type="predicted"/>
<dbReference type="SUPFAM" id="SSF51971">
    <property type="entry name" value="Nucleotide-binding domain"/>
    <property type="match status" value="1"/>
</dbReference>
<dbReference type="PRINTS" id="PR00368">
    <property type="entry name" value="FADPNR"/>
</dbReference>
<protein>
    <submittedName>
        <fullName evidence="3">NAD(P)-dependent oxidoreductase</fullName>
    </submittedName>
</protein>
<dbReference type="PANTHER" id="PTHR42783">
    <property type="entry name" value="GLUTAMATE SYNTHASE [NADPH] SMALL CHAIN"/>
    <property type="match status" value="1"/>
</dbReference>
<dbReference type="InterPro" id="IPR028261">
    <property type="entry name" value="DPD_II"/>
</dbReference>
<evidence type="ECO:0000313" key="4">
    <source>
        <dbReference type="Proteomes" id="UP001158045"/>
    </source>
</evidence>
<feature type="domain" description="Dihydroprymidine dehydrogenase" evidence="2">
    <location>
        <begin position="2"/>
        <end position="93"/>
    </location>
</feature>
<reference evidence="3 4" key="1">
    <citation type="submission" date="2023-04" db="EMBL/GenBank/DDBJ databases">
        <title>Fusibacter bizertensis strain WBS, isolated from littoral bottom sediments of the Arctic seas - biochemical and genomic analysis.</title>
        <authorList>
            <person name="Brioukhanov A.L."/>
        </authorList>
    </citation>
    <scope>NUCLEOTIDE SEQUENCE [LARGE SCALE GENOMIC DNA]</scope>
    <source>
        <strain evidence="3 4">WBS</strain>
    </source>
</reference>
<dbReference type="InterPro" id="IPR036188">
    <property type="entry name" value="FAD/NAD-bd_sf"/>
</dbReference>
<accession>A0ABT6NCZ3</accession>
<evidence type="ECO:0000313" key="3">
    <source>
        <dbReference type="EMBL" id="MDH8678284.1"/>
    </source>
</evidence>
<dbReference type="Pfam" id="PF14691">
    <property type="entry name" value="Fer4_20"/>
    <property type="match status" value="1"/>
</dbReference>
<dbReference type="PANTHER" id="PTHR42783:SF3">
    <property type="entry name" value="GLUTAMATE SYNTHASE [NADPH] SMALL CHAIN-RELATED"/>
    <property type="match status" value="1"/>
</dbReference>
<name>A0ABT6NCZ3_9FIRM</name>
<dbReference type="InterPro" id="IPR009051">
    <property type="entry name" value="Helical_ferredxn"/>
</dbReference>
<dbReference type="Gene3D" id="1.10.1060.10">
    <property type="entry name" value="Alpha-helical ferredoxin"/>
    <property type="match status" value="1"/>
</dbReference>
<comment type="caution">
    <text evidence="3">The sequence shown here is derived from an EMBL/GenBank/DDBJ whole genome shotgun (WGS) entry which is preliminary data.</text>
</comment>
<gene>
    <name evidence="3" type="ORF">QE109_09005</name>
</gene>
<evidence type="ECO:0000259" key="1">
    <source>
        <dbReference type="Pfam" id="PF07992"/>
    </source>
</evidence>
<dbReference type="EMBL" id="JARYZI010000005">
    <property type="protein sequence ID" value="MDH8678284.1"/>
    <property type="molecule type" value="Genomic_DNA"/>
</dbReference>